<dbReference type="AlphaFoldDB" id="A0A0L0GFU0"/>
<dbReference type="RefSeq" id="XP_014161784.1">
    <property type="nucleotide sequence ID" value="XM_014306309.1"/>
</dbReference>
<keyword evidence="3" id="KW-1185">Reference proteome</keyword>
<feature type="region of interest" description="Disordered" evidence="1">
    <location>
        <begin position="73"/>
        <end position="100"/>
    </location>
</feature>
<protein>
    <submittedName>
        <fullName evidence="2">Uncharacterized protein</fullName>
    </submittedName>
</protein>
<dbReference type="eggNOG" id="KOG2465">
    <property type="taxonomic scope" value="Eukaryota"/>
</dbReference>
<dbReference type="PANTHER" id="PTHR21477:SF13">
    <property type="entry name" value="KIAA0930"/>
    <property type="match status" value="1"/>
</dbReference>
<proteinExistence type="predicted"/>
<dbReference type="OrthoDB" id="1906921at2759"/>
<dbReference type="InterPro" id="IPR019141">
    <property type="entry name" value="DUF2045"/>
</dbReference>
<dbReference type="Proteomes" id="UP000054560">
    <property type="component" value="Unassembled WGS sequence"/>
</dbReference>
<feature type="compositionally biased region" description="Basic and acidic residues" evidence="1">
    <location>
        <begin position="74"/>
        <end position="86"/>
    </location>
</feature>
<accession>A0A0L0GFU0</accession>
<dbReference type="EMBL" id="KQ241597">
    <property type="protein sequence ID" value="KNC87882.1"/>
    <property type="molecule type" value="Genomic_DNA"/>
</dbReference>
<evidence type="ECO:0000313" key="2">
    <source>
        <dbReference type="EMBL" id="KNC87882.1"/>
    </source>
</evidence>
<dbReference type="Pfam" id="PF09741">
    <property type="entry name" value="DUF2045"/>
    <property type="match status" value="1"/>
</dbReference>
<sequence>MVRISDVLSKSLESTRRHLLKRREQVGDNQVSILSGEDAEFWYNSFKELFQDTEESADGDDLLFFVTHHALQQKPEDPDSRTDINNRHASTNSAHSEDGNQKSAEAFFVLRRSSTKIPVMEDPAVDWESTYYLNTVLHGFQYTLTIVIGTRDDTSGHIVPENTVSRRVYPSPSRTRMDQSKGTVTEMTYPRIFFPVDDFEDFFQSVVCTEGGIVCVELTAQCTEFVTSIFQGSVPYPLLLQAFNKKVNAASWNPLVTKSCDSMEFLKMRGPKGVGQAEMAVSRVSAEYSADGRASDPPTPGKSQANGGLKGFFASTLRGLTTPHPSALELEAAPNLNACLTFVNIRLKHLVVNVLGAKPHKPLLKPGVIPEDRV</sequence>
<dbReference type="PANTHER" id="PTHR21477">
    <property type="entry name" value="ZGC:172139"/>
    <property type="match status" value="1"/>
</dbReference>
<reference evidence="2 3" key="1">
    <citation type="submission" date="2011-02" db="EMBL/GenBank/DDBJ databases">
        <title>The Genome Sequence of Sphaeroforma arctica JP610.</title>
        <authorList>
            <consortium name="The Broad Institute Genome Sequencing Platform"/>
            <person name="Russ C."/>
            <person name="Cuomo C."/>
            <person name="Young S.K."/>
            <person name="Zeng Q."/>
            <person name="Gargeya S."/>
            <person name="Alvarado L."/>
            <person name="Berlin A."/>
            <person name="Chapman S.B."/>
            <person name="Chen Z."/>
            <person name="Freedman E."/>
            <person name="Gellesch M."/>
            <person name="Goldberg J."/>
            <person name="Griggs A."/>
            <person name="Gujja S."/>
            <person name="Heilman E."/>
            <person name="Heiman D."/>
            <person name="Howarth C."/>
            <person name="Mehta T."/>
            <person name="Neiman D."/>
            <person name="Pearson M."/>
            <person name="Roberts A."/>
            <person name="Saif S."/>
            <person name="Shea T."/>
            <person name="Shenoy N."/>
            <person name="Sisk P."/>
            <person name="Stolte C."/>
            <person name="Sykes S."/>
            <person name="White J."/>
            <person name="Yandava C."/>
            <person name="Burger G."/>
            <person name="Gray M.W."/>
            <person name="Holland P.W.H."/>
            <person name="King N."/>
            <person name="Lang F.B.F."/>
            <person name="Roger A.J."/>
            <person name="Ruiz-Trillo I."/>
            <person name="Haas B."/>
            <person name="Nusbaum C."/>
            <person name="Birren B."/>
        </authorList>
    </citation>
    <scope>NUCLEOTIDE SEQUENCE [LARGE SCALE GENOMIC DNA]</scope>
    <source>
        <strain evidence="2 3">JP610</strain>
    </source>
</reference>
<evidence type="ECO:0000256" key="1">
    <source>
        <dbReference type="SAM" id="MobiDB-lite"/>
    </source>
</evidence>
<gene>
    <name evidence="2" type="ORF">SARC_00016</name>
</gene>
<evidence type="ECO:0000313" key="3">
    <source>
        <dbReference type="Proteomes" id="UP000054560"/>
    </source>
</evidence>
<dbReference type="STRING" id="667725.A0A0L0GFU0"/>
<name>A0A0L0GFU0_9EUKA</name>
<dbReference type="GeneID" id="25900520"/>
<organism evidence="2 3">
    <name type="scientific">Sphaeroforma arctica JP610</name>
    <dbReference type="NCBI Taxonomy" id="667725"/>
    <lineage>
        <taxon>Eukaryota</taxon>
        <taxon>Ichthyosporea</taxon>
        <taxon>Ichthyophonida</taxon>
        <taxon>Sphaeroforma</taxon>
    </lineage>
</organism>